<reference evidence="1" key="1">
    <citation type="submission" date="2019-08" db="EMBL/GenBank/DDBJ databases">
        <authorList>
            <person name="Kucharzyk K."/>
            <person name="Murdoch R.W."/>
            <person name="Higgins S."/>
            <person name="Loffler F."/>
        </authorList>
    </citation>
    <scope>NUCLEOTIDE SEQUENCE</scope>
</reference>
<sequence>MSVIEVICPYTVHIGRDEVYAADISDCNGIVLNLGSDIAAVPYMNGRCRAVRLRASESVRTVGVGQNSVACELPKEVIHRSLSNAVRRLCRLVSVRVITVGGCRRYSALRFYFRDKAVVRVAGVRDRIFFRACDG</sequence>
<gene>
    <name evidence="1" type="ORF">SDC9_167906</name>
</gene>
<dbReference type="AlphaFoldDB" id="A0A645G109"/>
<comment type="caution">
    <text evidence="1">The sequence shown here is derived from an EMBL/GenBank/DDBJ whole genome shotgun (WGS) entry which is preliminary data.</text>
</comment>
<protein>
    <submittedName>
        <fullName evidence="1">Uncharacterized protein</fullName>
    </submittedName>
</protein>
<organism evidence="1">
    <name type="scientific">bioreactor metagenome</name>
    <dbReference type="NCBI Taxonomy" id="1076179"/>
    <lineage>
        <taxon>unclassified sequences</taxon>
        <taxon>metagenomes</taxon>
        <taxon>ecological metagenomes</taxon>
    </lineage>
</organism>
<proteinExistence type="predicted"/>
<name>A0A645G109_9ZZZZ</name>
<evidence type="ECO:0000313" key="1">
    <source>
        <dbReference type="EMBL" id="MPN20527.1"/>
    </source>
</evidence>
<accession>A0A645G109</accession>
<dbReference type="EMBL" id="VSSQ01068317">
    <property type="protein sequence ID" value="MPN20527.1"/>
    <property type="molecule type" value="Genomic_DNA"/>
</dbReference>